<comment type="caution">
    <text evidence="2">The sequence shown here is derived from an EMBL/GenBank/DDBJ whole genome shotgun (WGS) entry which is preliminary data.</text>
</comment>
<evidence type="ECO:0000256" key="1">
    <source>
        <dbReference type="SAM" id="MobiDB-lite"/>
    </source>
</evidence>
<sequence length="112" mass="13009">MFDSTTVRRIVNTRLLASVQTAKLVWKLEHDGEYTVHIAYNYYVNNITESNTIVCERARHLITSWKQAQQTRSHANTPQPTQQHTNWEKPSRGRYKCNIDASFSSTRNKVGI</sequence>
<dbReference type="GO" id="GO:0016740">
    <property type="term" value="F:transferase activity"/>
    <property type="evidence" value="ECO:0007669"/>
    <property type="project" value="UniProtKB-KW"/>
</dbReference>
<proteinExistence type="predicted"/>
<name>A0A392RT87_9FABA</name>
<feature type="compositionally biased region" description="Polar residues" evidence="1">
    <location>
        <begin position="66"/>
        <end position="85"/>
    </location>
</feature>
<protein>
    <submittedName>
        <fullName evidence="2">Polynucleotidyl transferase ribonuclease H fold</fullName>
    </submittedName>
</protein>
<feature type="non-terminal residue" evidence="2">
    <location>
        <position position="112"/>
    </location>
</feature>
<reference evidence="2 3" key="1">
    <citation type="journal article" date="2018" name="Front. Plant Sci.">
        <title>Red Clover (Trifolium pratense) and Zigzag Clover (T. medium) - A Picture of Genomic Similarities and Differences.</title>
        <authorList>
            <person name="Dluhosova J."/>
            <person name="Istvanek J."/>
            <person name="Nedelnik J."/>
            <person name="Repkova J."/>
        </authorList>
    </citation>
    <scope>NUCLEOTIDE SEQUENCE [LARGE SCALE GENOMIC DNA]</scope>
    <source>
        <strain evidence="3">cv. 10/8</strain>
        <tissue evidence="2">Leaf</tissue>
    </source>
</reference>
<dbReference type="EMBL" id="LXQA010259667">
    <property type="protein sequence ID" value="MCI38776.1"/>
    <property type="molecule type" value="Genomic_DNA"/>
</dbReference>
<dbReference type="Proteomes" id="UP000265520">
    <property type="component" value="Unassembled WGS sequence"/>
</dbReference>
<feature type="region of interest" description="Disordered" evidence="1">
    <location>
        <begin position="66"/>
        <end position="100"/>
    </location>
</feature>
<accession>A0A392RT87</accession>
<organism evidence="2 3">
    <name type="scientific">Trifolium medium</name>
    <dbReference type="NCBI Taxonomy" id="97028"/>
    <lineage>
        <taxon>Eukaryota</taxon>
        <taxon>Viridiplantae</taxon>
        <taxon>Streptophyta</taxon>
        <taxon>Embryophyta</taxon>
        <taxon>Tracheophyta</taxon>
        <taxon>Spermatophyta</taxon>
        <taxon>Magnoliopsida</taxon>
        <taxon>eudicotyledons</taxon>
        <taxon>Gunneridae</taxon>
        <taxon>Pentapetalae</taxon>
        <taxon>rosids</taxon>
        <taxon>fabids</taxon>
        <taxon>Fabales</taxon>
        <taxon>Fabaceae</taxon>
        <taxon>Papilionoideae</taxon>
        <taxon>50 kb inversion clade</taxon>
        <taxon>NPAAA clade</taxon>
        <taxon>Hologalegina</taxon>
        <taxon>IRL clade</taxon>
        <taxon>Trifolieae</taxon>
        <taxon>Trifolium</taxon>
    </lineage>
</organism>
<keyword evidence="3" id="KW-1185">Reference proteome</keyword>
<dbReference type="AlphaFoldDB" id="A0A392RT87"/>
<evidence type="ECO:0000313" key="2">
    <source>
        <dbReference type="EMBL" id="MCI38776.1"/>
    </source>
</evidence>
<evidence type="ECO:0000313" key="3">
    <source>
        <dbReference type="Proteomes" id="UP000265520"/>
    </source>
</evidence>
<keyword evidence="2" id="KW-0808">Transferase</keyword>